<dbReference type="EMBL" id="LR796873">
    <property type="protein sequence ID" value="CAB4171818.1"/>
    <property type="molecule type" value="Genomic_DNA"/>
</dbReference>
<reference evidence="1" key="1">
    <citation type="submission" date="2020-05" db="EMBL/GenBank/DDBJ databases">
        <authorList>
            <person name="Chiriac C."/>
            <person name="Salcher M."/>
            <person name="Ghai R."/>
            <person name="Kavagutti S V."/>
        </authorList>
    </citation>
    <scope>NUCLEOTIDE SEQUENCE</scope>
</reference>
<evidence type="ECO:0000313" key="2">
    <source>
        <dbReference type="EMBL" id="CAB4200510.1"/>
    </source>
</evidence>
<dbReference type="EMBL" id="LR798461">
    <property type="protein sequence ID" value="CAB5238388.1"/>
    <property type="molecule type" value="Genomic_DNA"/>
</dbReference>
<protein>
    <submittedName>
        <fullName evidence="1">Uncharacterized protein</fullName>
    </submittedName>
</protein>
<organism evidence="1">
    <name type="scientific">uncultured Caudovirales phage</name>
    <dbReference type="NCBI Taxonomy" id="2100421"/>
    <lineage>
        <taxon>Viruses</taxon>
        <taxon>Duplodnaviria</taxon>
        <taxon>Heunggongvirae</taxon>
        <taxon>Uroviricota</taxon>
        <taxon>Caudoviricetes</taxon>
        <taxon>Peduoviridae</taxon>
        <taxon>Maltschvirus</taxon>
        <taxon>Maltschvirus maltsch</taxon>
    </lineage>
</organism>
<name>A0A6J5PRY7_9CAUD</name>
<proteinExistence type="predicted"/>
<evidence type="ECO:0000313" key="3">
    <source>
        <dbReference type="EMBL" id="CAB5238388.1"/>
    </source>
</evidence>
<evidence type="ECO:0000313" key="1">
    <source>
        <dbReference type="EMBL" id="CAB4171818.1"/>
    </source>
</evidence>
<dbReference type="EMBL" id="LR797289">
    <property type="protein sequence ID" value="CAB4200510.1"/>
    <property type="molecule type" value="Genomic_DNA"/>
</dbReference>
<accession>A0A6J5PRY7</accession>
<sequence>MKTQNTPTRSEMPAFRVHLDDGTSYVTSMAHGVTLDDARAYFVGSVQTEENFETGAEIRRIVSRVESLN</sequence>
<gene>
    <name evidence="2" type="ORF">UFOVP1354_44</name>
    <name evidence="3" type="ORF">UFOVP1547_11</name>
    <name evidence="1" type="ORF">UFOVP930_22</name>
</gene>